<feature type="region of interest" description="Disordered" evidence="2">
    <location>
        <begin position="286"/>
        <end position="315"/>
    </location>
</feature>
<reference evidence="5 6" key="1">
    <citation type="journal article" date="2019" name="PLoS Pathog.">
        <title>Genome sequence of the bovine parasite Schistosoma bovis Tanzania.</title>
        <authorList>
            <person name="Oey H."/>
            <person name="Zakrzewski M."/>
            <person name="Gobert G."/>
            <person name="Gravermann K."/>
            <person name="Stoye J."/>
            <person name="Jones M."/>
            <person name="Mcmanus D."/>
            <person name="Krause L."/>
        </authorList>
    </citation>
    <scope>NUCLEOTIDE SEQUENCE [LARGE SCALE GENOMIC DNA]</scope>
    <source>
        <strain evidence="5 6">TAN1997</strain>
    </source>
</reference>
<dbReference type="SMART" id="SM00054">
    <property type="entry name" value="EFh"/>
    <property type="match status" value="2"/>
</dbReference>
<dbReference type="InterPro" id="IPR009460">
    <property type="entry name" value="Ryanrecept_TM4-6"/>
</dbReference>
<keyword evidence="1" id="KW-0106">Calcium</keyword>
<feature type="region of interest" description="Disordered" evidence="2">
    <location>
        <begin position="202"/>
        <end position="250"/>
    </location>
</feature>
<gene>
    <name evidence="5" type="ORF">DC041_0003983</name>
</gene>
<dbReference type="InterPro" id="IPR015925">
    <property type="entry name" value="Ryanodine_IP3_receptor"/>
</dbReference>
<dbReference type="Gene3D" id="1.10.238.10">
    <property type="entry name" value="EF-hand"/>
    <property type="match status" value="1"/>
</dbReference>
<dbReference type="InterPro" id="IPR018247">
    <property type="entry name" value="EF_Hand_1_Ca_BS"/>
</dbReference>
<dbReference type="GO" id="GO:0042383">
    <property type="term" value="C:sarcolemma"/>
    <property type="evidence" value="ECO:0007669"/>
    <property type="project" value="TreeGrafter"/>
</dbReference>
<dbReference type="GO" id="GO:0005790">
    <property type="term" value="C:smooth endoplasmic reticulum"/>
    <property type="evidence" value="ECO:0007669"/>
    <property type="project" value="TreeGrafter"/>
</dbReference>
<name>A0A430QFX2_SCHBO</name>
<dbReference type="GO" id="GO:0006874">
    <property type="term" value="P:intracellular calcium ion homeostasis"/>
    <property type="evidence" value="ECO:0007669"/>
    <property type="project" value="InterPro"/>
</dbReference>
<dbReference type="SUPFAM" id="SSF47473">
    <property type="entry name" value="EF-hand"/>
    <property type="match status" value="1"/>
</dbReference>
<dbReference type="GO" id="GO:0030018">
    <property type="term" value="C:Z disc"/>
    <property type="evidence" value="ECO:0007669"/>
    <property type="project" value="TreeGrafter"/>
</dbReference>
<dbReference type="PROSITE" id="PS50222">
    <property type="entry name" value="EF_HAND_2"/>
    <property type="match status" value="1"/>
</dbReference>
<feature type="transmembrane region" description="Helical" evidence="3">
    <location>
        <begin position="965"/>
        <end position="991"/>
    </location>
</feature>
<feature type="compositionally biased region" description="Polar residues" evidence="2">
    <location>
        <begin position="203"/>
        <end position="220"/>
    </location>
</feature>
<evidence type="ECO:0000313" key="6">
    <source>
        <dbReference type="Proteomes" id="UP000290809"/>
    </source>
</evidence>
<dbReference type="STRING" id="6184.A0A430QFX2"/>
<keyword evidence="3" id="KW-0472">Membrane</keyword>
<protein>
    <recommendedName>
        <fullName evidence="4">EF-hand domain-containing protein</fullName>
    </recommendedName>
</protein>
<organism evidence="5 6">
    <name type="scientific">Schistosoma bovis</name>
    <name type="common">Blood fluke</name>
    <dbReference type="NCBI Taxonomy" id="6184"/>
    <lineage>
        <taxon>Eukaryota</taxon>
        <taxon>Metazoa</taxon>
        <taxon>Spiralia</taxon>
        <taxon>Lophotrochozoa</taxon>
        <taxon>Platyhelminthes</taxon>
        <taxon>Trematoda</taxon>
        <taxon>Digenea</taxon>
        <taxon>Strigeidida</taxon>
        <taxon>Schistosomatoidea</taxon>
        <taxon>Schistosomatidae</taxon>
        <taxon>Schistosoma</taxon>
    </lineage>
</organism>
<dbReference type="CDD" id="cd00051">
    <property type="entry name" value="EFh"/>
    <property type="match status" value="1"/>
</dbReference>
<dbReference type="GO" id="GO:0033017">
    <property type="term" value="C:sarcoplasmic reticulum membrane"/>
    <property type="evidence" value="ECO:0007669"/>
    <property type="project" value="TreeGrafter"/>
</dbReference>
<feature type="compositionally biased region" description="Polar residues" evidence="2">
    <location>
        <begin position="893"/>
        <end position="926"/>
    </location>
</feature>
<evidence type="ECO:0000313" key="5">
    <source>
        <dbReference type="EMBL" id="RTG86579.1"/>
    </source>
</evidence>
<keyword evidence="3" id="KW-1133">Transmembrane helix</keyword>
<feature type="transmembrane region" description="Helical" evidence="3">
    <location>
        <begin position="1074"/>
        <end position="1094"/>
    </location>
</feature>
<feature type="compositionally biased region" description="Acidic residues" evidence="2">
    <location>
        <begin position="288"/>
        <end position="299"/>
    </location>
</feature>
<dbReference type="Pfam" id="PF06459">
    <property type="entry name" value="RR_TM4-6"/>
    <property type="match status" value="1"/>
</dbReference>
<dbReference type="Proteomes" id="UP000290809">
    <property type="component" value="Unassembled WGS sequence"/>
</dbReference>
<dbReference type="InterPro" id="IPR013662">
    <property type="entry name" value="RIH_assoc-dom"/>
</dbReference>
<feature type="compositionally biased region" description="Polar residues" evidence="2">
    <location>
        <begin position="240"/>
        <end position="250"/>
    </location>
</feature>
<dbReference type="Pfam" id="PF08454">
    <property type="entry name" value="RIH_assoc"/>
    <property type="match status" value="1"/>
</dbReference>
<accession>A0A430QFX2</accession>
<feature type="transmembrane region" description="Helical" evidence="3">
    <location>
        <begin position="747"/>
        <end position="777"/>
    </location>
</feature>
<evidence type="ECO:0000256" key="3">
    <source>
        <dbReference type="SAM" id="Phobius"/>
    </source>
</evidence>
<feature type="transmembrane region" description="Helical" evidence="3">
    <location>
        <begin position="707"/>
        <end position="727"/>
    </location>
</feature>
<dbReference type="InterPro" id="IPR002048">
    <property type="entry name" value="EF_hand_dom"/>
</dbReference>
<proteinExistence type="predicted"/>
<dbReference type="GO" id="GO:0006941">
    <property type="term" value="P:striated muscle contraction"/>
    <property type="evidence" value="ECO:0007669"/>
    <property type="project" value="TreeGrafter"/>
</dbReference>
<feature type="compositionally biased region" description="Low complexity" evidence="2">
    <location>
        <begin position="868"/>
        <end position="884"/>
    </location>
</feature>
<dbReference type="AlphaFoldDB" id="A0A430QFX2"/>
<sequence>MQRESDTAIEAFLNNALDQEGDLDHRTQNWQKLLYKKIDRTIAATGRHAELATSTRSEIVDKIQILSKVMHGLYLVDHPPAISKGSWKKLVSSQRKRAVMACFRMVPLYAMPTHRVMNLFIKGYITEWLDYEESLGVKLIEDVTSGALLKDLSKSNELPSTGGTNEVIAGTVHAIEGVQKSTDTETGTAQDLDMMDSTLELDLSTTNNDPGTSVSSDSNKSASLLQTGSLQTTNSSSSQYTYGQDSSSCQPDPLTQLLTALCRSASDQAPDDPLYLAYAKIMSKSCSGEDEEEEEENSNEEGSSFQEQEEQKQQLLSEQNRLAERGAAEMVLLQLAASKGESTPVAQASIELGIALLLGGNIDVQGRMLDYLMKKKLSGFFTSLAGLTQKCSVLDLDTFERCNKAEGLAVGLSDMEGITNLYDADFTCKIFRFLQLLCEGHNLAFQDYLRTQAGNTVSVNLIISTVDYLLRLQESIMDFYWHYSNKDTIDESGKNSFVRAIKIGKQVFRSLTEYIQAFDVNGDGWISHREFRLALEQQKTYSPEEINYIIACVDNNADGKVDFKEFTERFYNPAEDIGFNLALLLTNLSEHVPSDPRLERLIDKARGVLDVFEPHLGRIEITGSNGRIERVYFEIRQQHIDQWEAPQIKESKRSFLHSVVGESGDKEKLECFVNFCEDTIFEMQHAQSINGDEADIALNRVAAFNRFLEITHLAFIGHVLSVIFHCVRPSQLCSTWNTLRQMTIPDILLTILGIIVGLLICVGRFGSHILHLLWYIIVALASDISQKRSLTYCNSAVRAMIPWSIDRSSYSKVATITGSIQHHSSEIDTEQPWWLLSEDQQLLIERADPVHLATIKEEISLPNEHNSKPSGNWKNNNNNIASPNYLASPNLKKISTSSSAPPGTRVPTNVVNTSSPASPTVNQISPNALGDEDAIGNELGGNDSIDTDTDEELVEWVSSGDTSSYIGPLIATLAAVHSILSFSTLVAYYYLKVPLVIFKREKEICRMLEFEGMWISSQPAEDNLRAHWDKLVLSTPSFPQMYWDKFVKKKVRNKYSIQYDYDEITRLLGMDKSFLYLAVYFAASAFGNLNYFLYACHLLDVAVSFKTLRTIIQSVTHNGKQASLYIY</sequence>
<dbReference type="GO" id="GO:0014808">
    <property type="term" value="P:release of sequestered calcium ion into cytosol by sarcoplasmic reticulum"/>
    <property type="evidence" value="ECO:0007669"/>
    <property type="project" value="TreeGrafter"/>
</dbReference>
<dbReference type="GO" id="GO:0034704">
    <property type="term" value="C:calcium channel complex"/>
    <property type="evidence" value="ECO:0007669"/>
    <property type="project" value="TreeGrafter"/>
</dbReference>
<dbReference type="PANTHER" id="PTHR46399">
    <property type="entry name" value="B30.2/SPRY DOMAIN-CONTAINING PROTEIN"/>
    <property type="match status" value="1"/>
</dbReference>
<feature type="compositionally biased region" description="Low complexity" evidence="2">
    <location>
        <begin position="221"/>
        <end position="239"/>
    </location>
</feature>
<feature type="region of interest" description="Disordered" evidence="2">
    <location>
        <begin position="861"/>
        <end position="926"/>
    </location>
</feature>
<dbReference type="PANTHER" id="PTHR46399:SF8">
    <property type="entry name" value="B30.2_SPRY DOMAIN-CONTAINING PROTEIN"/>
    <property type="match status" value="1"/>
</dbReference>
<comment type="caution">
    <text evidence="5">The sequence shown here is derived from an EMBL/GenBank/DDBJ whole genome shotgun (WGS) entry which is preliminary data.</text>
</comment>
<keyword evidence="6" id="KW-1185">Reference proteome</keyword>
<evidence type="ECO:0000256" key="1">
    <source>
        <dbReference type="ARBA" id="ARBA00022837"/>
    </source>
</evidence>
<dbReference type="GO" id="GO:0005219">
    <property type="term" value="F:ryanodine-sensitive calcium-release channel activity"/>
    <property type="evidence" value="ECO:0007669"/>
    <property type="project" value="InterPro"/>
</dbReference>
<dbReference type="GO" id="GO:0005509">
    <property type="term" value="F:calcium ion binding"/>
    <property type="evidence" value="ECO:0007669"/>
    <property type="project" value="InterPro"/>
</dbReference>
<feature type="domain" description="EF-hand" evidence="4">
    <location>
        <begin position="506"/>
        <end position="541"/>
    </location>
</feature>
<dbReference type="PROSITE" id="PS00018">
    <property type="entry name" value="EF_HAND_1"/>
    <property type="match status" value="2"/>
</dbReference>
<dbReference type="InterPro" id="IPR011992">
    <property type="entry name" value="EF-hand-dom_pair"/>
</dbReference>
<keyword evidence="3" id="KW-0812">Transmembrane</keyword>
<dbReference type="EMBL" id="QMKO01001785">
    <property type="protein sequence ID" value="RTG86579.1"/>
    <property type="molecule type" value="Genomic_DNA"/>
</dbReference>
<evidence type="ECO:0000259" key="4">
    <source>
        <dbReference type="PROSITE" id="PS50222"/>
    </source>
</evidence>
<evidence type="ECO:0000256" key="2">
    <source>
        <dbReference type="SAM" id="MobiDB-lite"/>
    </source>
</evidence>